<dbReference type="PANTHER" id="PTHR43133:SF52">
    <property type="entry name" value="ECF RNA POLYMERASE SIGMA FACTOR SIGL"/>
    <property type="match status" value="1"/>
</dbReference>
<evidence type="ECO:0000256" key="3">
    <source>
        <dbReference type="ARBA" id="ARBA00023082"/>
    </source>
</evidence>
<dbReference type="CDD" id="cd06171">
    <property type="entry name" value="Sigma70_r4"/>
    <property type="match status" value="1"/>
</dbReference>
<keyword evidence="4" id="KW-0238">DNA-binding</keyword>
<dbReference type="SUPFAM" id="SSF88946">
    <property type="entry name" value="Sigma2 domain of RNA polymerase sigma factors"/>
    <property type="match status" value="1"/>
</dbReference>
<dbReference type="Proteomes" id="UP000297597">
    <property type="component" value="Unassembled WGS sequence"/>
</dbReference>
<dbReference type="Gene3D" id="1.10.1740.10">
    <property type="match status" value="1"/>
</dbReference>
<accession>A0A4Y7RK57</accession>
<evidence type="ECO:0000259" key="7">
    <source>
        <dbReference type="Pfam" id="PF08281"/>
    </source>
</evidence>
<sequence length="185" mass="21400">MSLDPKDRKWLEEMFDTYYDKVYAFLYARTGNTALAEDLASQTFVKIAESYRTYRREKGAVSTWVFTIALNEMRSHFRRLKGKETAALDEPLELPDSVDIESDFVRGETKKELLSLLSRLDERQRSAVTLKYYGELSNREIGKVLAISESNVSTILNRAIIKLKNLMEQCDEIAVFAYKSQEESK</sequence>
<dbReference type="Pfam" id="PF04542">
    <property type="entry name" value="Sigma70_r2"/>
    <property type="match status" value="1"/>
</dbReference>
<protein>
    <submittedName>
        <fullName evidence="8">ECF RNA polymerase sigma factor SigM</fullName>
    </submittedName>
</protein>
<keyword evidence="9" id="KW-1185">Reference proteome</keyword>
<dbReference type="PANTHER" id="PTHR43133">
    <property type="entry name" value="RNA POLYMERASE ECF-TYPE SIGMA FACTO"/>
    <property type="match status" value="1"/>
</dbReference>
<proteinExistence type="inferred from homology"/>
<dbReference type="InterPro" id="IPR039425">
    <property type="entry name" value="RNA_pol_sigma-70-like"/>
</dbReference>
<feature type="domain" description="RNA polymerase sigma factor 70 region 4 type 2" evidence="7">
    <location>
        <begin position="111"/>
        <end position="163"/>
    </location>
</feature>
<organism evidence="8 9">
    <name type="scientific">Pelotomaculum propionicicum</name>
    <dbReference type="NCBI Taxonomy" id="258475"/>
    <lineage>
        <taxon>Bacteria</taxon>
        <taxon>Bacillati</taxon>
        <taxon>Bacillota</taxon>
        <taxon>Clostridia</taxon>
        <taxon>Eubacteriales</taxon>
        <taxon>Desulfotomaculaceae</taxon>
        <taxon>Pelotomaculum</taxon>
    </lineage>
</organism>
<keyword evidence="3" id="KW-0731">Sigma factor</keyword>
<dbReference type="GO" id="GO:0006352">
    <property type="term" value="P:DNA-templated transcription initiation"/>
    <property type="evidence" value="ECO:0007669"/>
    <property type="project" value="InterPro"/>
</dbReference>
<dbReference type="InterPro" id="IPR013324">
    <property type="entry name" value="RNA_pol_sigma_r3/r4-like"/>
</dbReference>
<dbReference type="InterPro" id="IPR007627">
    <property type="entry name" value="RNA_pol_sigma70_r2"/>
</dbReference>
<comment type="similarity">
    <text evidence="1">Belongs to the sigma-70 factor family. ECF subfamily.</text>
</comment>
<dbReference type="Pfam" id="PF08281">
    <property type="entry name" value="Sigma70_r4_2"/>
    <property type="match status" value="1"/>
</dbReference>
<keyword evidence="5" id="KW-0804">Transcription</keyword>
<dbReference type="EMBL" id="QFFZ01000050">
    <property type="protein sequence ID" value="TEB09374.1"/>
    <property type="molecule type" value="Genomic_DNA"/>
</dbReference>
<evidence type="ECO:0000259" key="6">
    <source>
        <dbReference type="Pfam" id="PF04542"/>
    </source>
</evidence>
<dbReference type="AlphaFoldDB" id="A0A4Y7RK57"/>
<evidence type="ECO:0000313" key="8">
    <source>
        <dbReference type="EMBL" id="TEB09374.1"/>
    </source>
</evidence>
<evidence type="ECO:0000256" key="2">
    <source>
        <dbReference type="ARBA" id="ARBA00023015"/>
    </source>
</evidence>
<evidence type="ECO:0000256" key="5">
    <source>
        <dbReference type="ARBA" id="ARBA00023163"/>
    </source>
</evidence>
<keyword evidence="2" id="KW-0805">Transcription regulation</keyword>
<evidence type="ECO:0000256" key="4">
    <source>
        <dbReference type="ARBA" id="ARBA00023125"/>
    </source>
</evidence>
<reference evidence="8 9" key="1">
    <citation type="journal article" date="2018" name="Environ. Microbiol.">
        <title>Novel energy conservation strategies and behaviour of Pelotomaculum schinkii driving syntrophic propionate catabolism.</title>
        <authorList>
            <person name="Hidalgo-Ahumada C.A.P."/>
            <person name="Nobu M.K."/>
            <person name="Narihiro T."/>
            <person name="Tamaki H."/>
            <person name="Liu W.T."/>
            <person name="Kamagata Y."/>
            <person name="Stams A.J.M."/>
            <person name="Imachi H."/>
            <person name="Sousa D.Z."/>
        </authorList>
    </citation>
    <scope>NUCLEOTIDE SEQUENCE [LARGE SCALE GENOMIC DNA]</scope>
    <source>
        <strain evidence="8 9">MGP</strain>
    </source>
</reference>
<dbReference type="InterPro" id="IPR014284">
    <property type="entry name" value="RNA_pol_sigma-70_dom"/>
</dbReference>
<dbReference type="NCBIfam" id="TIGR02937">
    <property type="entry name" value="sigma70-ECF"/>
    <property type="match status" value="1"/>
</dbReference>
<name>A0A4Y7RK57_9FIRM</name>
<evidence type="ECO:0000313" key="9">
    <source>
        <dbReference type="Proteomes" id="UP000297597"/>
    </source>
</evidence>
<dbReference type="RefSeq" id="WP_192902967.1">
    <property type="nucleotide sequence ID" value="NZ_QFFZ01000050.1"/>
</dbReference>
<comment type="caution">
    <text evidence="8">The sequence shown here is derived from an EMBL/GenBank/DDBJ whole genome shotgun (WGS) entry which is preliminary data.</text>
</comment>
<dbReference type="GO" id="GO:0016987">
    <property type="term" value="F:sigma factor activity"/>
    <property type="evidence" value="ECO:0007669"/>
    <property type="project" value="UniProtKB-KW"/>
</dbReference>
<evidence type="ECO:0000256" key="1">
    <source>
        <dbReference type="ARBA" id="ARBA00010641"/>
    </source>
</evidence>
<gene>
    <name evidence="8" type="primary">sigM_1</name>
    <name evidence="8" type="ORF">Pmgp_03195</name>
</gene>
<dbReference type="Gene3D" id="1.10.10.10">
    <property type="entry name" value="Winged helix-like DNA-binding domain superfamily/Winged helix DNA-binding domain"/>
    <property type="match status" value="1"/>
</dbReference>
<dbReference type="InterPro" id="IPR036388">
    <property type="entry name" value="WH-like_DNA-bd_sf"/>
</dbReference>
<dbReference type="SUPFAM" id="SSF88659">
    <property type="entry name" value="Sigma3 and sigma4 domains of RNA polymerase sigma factors"/>
    <property type="match status" value="1"/>
</dbReference>
<dbReference type="InterPro" id="IPR013249">
    <property type="entry name" value="RNA_pol_sigma70_r4_t2"/>
</dbReference>
<dbReference type="GO" id="GO:0003677">
    <property type="term" value="F:DNA binding"/>
    <property type="evidence" value="ECO:0007669"/>
    <property type="project" value="UniProtKB-KW"/>
</dbReference>
<feature type="domain" description="RNA polymerase sigma-70 region 2" evidence="6">
    <location>
        <begin position="14"/>
        <end position="81"/>
    </location>
</feature>
<dbReference type="InterPro" id="IPR013325">
    <property type="entry name" value="RNA_pol_sigma_r2"/>
</dbReference>